<dbReference type="GO" id="GO:0016747">
    <property type="term" value="F:acyltransferase activity, transferring groups other than amino-acyl groups"/>
    <property type="evidence" value="ECO:0007669"/>
    <property type="project" value="InterPro"/>
</dbReference>
<sequence>MQARLKDAIGIAKVQVDTWKTTYGGLVPESYLQAMTYESRERKWKEILKKGTVYIAKNELDEIVGFSCGGEERSGNYPDYHGELYAIYILKEYQRSGLGKSLVKPVISDLINRGIFSMVVIVLEKNPSKSFYESLHGKKIDTLTTEIAGKPLQESVYGWKDINQLL</sequence>
<dbReference type="Pfam" id="PF08445">
    <property type="entry name" value="FR47"/>
    <property type="match status" value="1"/>
</dbReference>
<dbReference type="AlphaFoldDB" id="A0A5D4MCI0"/>
<dbReference type="CDD" id="cd04301">
    <property type="entry name" value="NAT_SF"/>
    <property type="match status" value="1"/>
</dbReference>
<dbReference type="RefSeq" id="WP_113928124.1">
    <property type="nucleotide sequence ID" value="NZ_VTEG01000006.1"/>
</dbReference>
<dbReference type="Proteomes" id="UP000325182">
    <property type="component" value="Unassembled WGS sequence"/>
</dbReference>
<dbReference type="InterPro" id="IPR016181">
    <property type="entry name" value="Acyl_CoA_acyltransferase"/>
</dbReference>
<keyword evidence="2" id="KW-0808">Transferase</keyword>
<protein>
    <submittedName>
        <fullName evidence="2">GNAT family N-acetyltransferase</fullName>
    </submittedName>
</protein>
<dbReference type="InterPro" id="IPR013653">
    <property type="entry name" value="GCN5-like_dom"/>
</dbReference>
<dbReference type="Gene3D" id="3.40.630.30">
    <property type="match status" value="1"/>
</dbReference>
<proteinExistence type="predicted"/>
<dbReference type="InterPro" id="IPR000182">
    <property type="entry name" value="GNAT_dom"/>
</dbReference>
<evidence type="ECO:0000313" key="3">
    <source>
        <dbReference type="Proteomes" id="UP000325182"/>
    </source>
</evidence>
<dbReference type="EMBL" id="VTEG01000006">
    <property type="protein sequence ID" value="TYR99382.1"/>
    <property type="molecule type" value="Genomic_DNA"/>
</dbReference>
<comment type="caution">
    <text evidence="2">The sequence shown here is derived from an EMBL/GenBank/DDBJ whole genome shotgun (WGS) entry which is preliminary data.</text>
</comment>
<evidence type="ECO:0000313" key="2">
    <source>
        <dbReference type="EMBL" id="TYR99382.1"/>
    </source>
</evidence>
<name>A0A5D4MCI0_9BACI</name>
<reference evidence="2 3" key="1">
    <citation type="submission" date="2019-08" db="EMBL/GenBank/DDBJ databases">
        <title>Bacillus genomes from the desert of Cuatro Cienegas, Coahuila.</title>
        <authorList>
            <person name="Olmedo-Alvarez G."/>
        </authorList>
    </citation>
    <scope>NUCLEOTIDE SEQUENCE [LARGE SCALE GENOMIC DNA]</scope>
    <source>
        <strain evidence="2 3">CH128b_4D</strain>
    </source>
</reference>
<organism evidence="2 3">
    <name type="scientific">Rossellomorea vietnamensis</name>
    <dbReference type="NCBI Taxonomy" id="218284"/>
    <lineage>
        <taxon>Bacteria</taxon>
        <taxon>Bacillati</taxon>
        <taxon>Bacillota</taxon>
        <taxon>Bacilli</taxon>
        <taxon>Bacillales</taxon>
        <taxon>Bacillaceae</taxon>
        <taxon>Rossellomorea</taxon>
    </lineage>
</organism>
<dbReference type="SUPFAM" id="SSF55729">
    <property type="entry name" value="Acyl-CoA N-acyltransferases (Nat)"/>
    <property type="match status" value="1"/>
</dbReference>
<evidence type="ECO:0000259" key="1">
    <source>
        <dbReference type="PROSITE" id="PS51186"/>
    </source>
</evidence>
<accession>A0A5D4MCI0</accession>
<dbReference type="PROSITE" id="PS51186">
    <property type="entry name" value="GNAT"/>
    <property type="match status" value="1"/>
</dbReference>
<feature type="domain" description="N-acetyltransferase" evidence="1">
    <location>
        <begin position="1"/>
        <end position="163"/>
    </location>
</feature>
<gene>
    <name evidence="2" type="ORF">FZC84_10795</name>
</gene>